<name>A0A841BVX5_9ACTN</name>
<dbReference type="EMBL" id="JACHMN010000002">
    <property type="protein sequence ID" value="MBB5871073.1"/>
    <property type="molecule type" value="Genomic_DNA"/>
</dbReference>
<accession>A0A841BVX5</accession>
<dbReference type="PANTHER" id="PTHR37313">
    <property type="entry name" value="UPF0749 PROTEIN RV1825"/>
    <property type="match status" value="1"/>
</dbReference>
<dbReference type="Pfam" id="PF05949">
    <property type="entry name" value="DUF881"/>
    <property type="match status" value="1"/>
</dbReference>
<evidence type="ECO:0000256" key="1">
    <source>
        <dbReference type="ARBA" id="ARBA00009108"/>
    </source>
</evidence>
<keyword evidence="3" id="KW-1185">Reference proteome</keyword>
<protein>
    <submittedName>
        <fullName evidence="2">Uncharacterized protein YlxW (UPF0749 family)</fullName>
    </submittedName>
</protein>
<dbReference type="PANTHER" id="PTHR37313:SF4">
    <property type="entry name" value="CONSERVED MEMBRANE PROTEIN-RELATED"/>
    <property type="match status" value="1"/>
</dbReference>
<dbReference type="Proteomes" id="UP000587527">
    <property type="component" value="Unassembled WGS sequence"/>
</dbReference>
<reference evidence="2 3" key="1">
    <citation type="submission" date="2020-08" db="EMBL/GenBank/DDBJ databases">
        <title>Sequencing the genomes of 1000 actinobacteria strains.</title>
        <authorList>
            <person name="Klenk H.-P."/>
        </authorList>
    </citation>
    <scope>NUCLEOTIDE SEQUENCE [LARGE SCALE GENOMIC DNA]</scope>
    <source>
        <strain evidence="2 3">DSM 45362</strain>
    </source>
</reference>
<dbReference type="Gene3D" id="3.30.70.1880">
    <property type="entry name" value="Protein of unknown function DUF881"/>
    <property type="match status" value="1"/>
</dbReference>
<dbReference type="GO" id="GO:0005886">
    <property type="term" value="C:plasma membrane"/>
    <property type="evidence" value="ECO:0007669"/>
    <property type="project" value="TreeGrafter"/>
</dbReference>
<evidence type="ECO:0000313" key="3">
    <source>
        <dbReference type="Proteomes" id="UP000587527"/>
    </source>
</evidence>
<dbReference type="AlphaFoldDB" id="A0A841BVX5"/>
<gene>
    <name evidence="2" type="ORF">F4553_004452</name>
</gene>
<comment type="caution">
    <text evidence="2">The sequence shown here is derived from an EMBL/GenBank/DDBJ whole genome shotgun (WGS) entry which is preliminary data.</text>
</comment>
<evidence type="ECO:0000313" key="2">
    <source>
        <dbReference type="EMBL" id="MBB5871073.1"/>
    </source>
</evidence>
<comment type="similarity">
    <text evidence="1">Belongs to the UPF0749 family.</text>
</comment>
<organism evidence="2 3">
    <name type="scientific">Allocatelliglobosispora scoriae</name>
    <dbReference type="NCBI Taxonomy" id="643052"/>
    <lineage>
        <taxon>Bacteria</taxon>
        <taxon>Bacillati</taxon>
        <taxon>Actinomycetota</taxon>
        <taxon>Actinomycetes</taxon>
        <taxon>Micromonosporales</taxon>
        <taxon>Micromonosporaceae</taxon>
        <taxon>Allocatelliglobosispora</taxon>
    </lineage>
</organism>
<dbReference type="InterPro" id="IPR010273">
    <property type="entry name" value="DUF881"/>
</dbReference>
<sequence>MIMLAAGVLFTTSATTAKGTSLREDRRPQFVQLIGEEQQRVALDEKHAAQLRAEIGELTERKAGADTPIAGQIKRGESYLQGAGLTALKGPGVSVRLNDAPVRADGTLPDGATKDDVVVHQQDVQAVVNALWAGGAEAMTIMNVRIISTSVIRCVGNTLLLDGRVYSPAFEIRAIGNQQQMRAALDSAPGVRAFQDAARDYGLDYRVANEQNVLAPAYTGSVELNYAEVPQ</sequence>
<proteinExistence type="inferred from homology"/>